<sequence>MHHSIKMLLAAFAALPIVTSRATAGTIDGKPIVETTTLSNGHVLDWVMQDEVAPPSDKPDLLKGLFTPLNGPKGAVPYLRQSTPSNGVEKKSPPQGTAKRATIPDGHKYALTGQSVANLGGGATFSLYDPYLESTSDMSLIQTAISSNFVQNSYFGKIQQTVEAGWQKYPLLNPPTAHFFCFYTATGYHSVGDYQGGYNREVAGWTQVDTDIYPGHEFRPFSVDGGAQNDINLEYHLTDGKWWLSVGGRDIGYYPASLFTQNVTSSTSLATGADKITFYGEMYSDKSQTTSDMGSGEFPSAGKDKAAYIRNMVYTSANDGTTYNYEANLQDIITDPYNYDLEAHYNAGAPWNSYMLVGGPGYGGNIGS</sequence>
<comment type="caution">
    <text evidence="4">The sequence shown here is derived from an EMBL/GenBank/DDBJ whole genome shotgun (WGS) entry which is preliminary data.</text>
</comment>
<protein>
    <recommendedName>
        <fullName evidence="3">Neprosin PEP catalytic domain-containing protein</fullName>
    </recommendedName>
</protein>
<evidence type="ECO:0000259" key="3">
    <source>
        <dbReference type="PROSITE" id="PS52045"/>
    </source>
</evidence>
<dbReference type="GeneID" id="80899445"/>
<accession>A0A9W8ULW2</accession>
<evidence type="ECO:0000313" key="5">
    <source>
        <dbReference type="Proteomes" id="UP001144673"/>
    </source>
</evidence>
<name>A0A9W8ULW2_AKAMU</name>
<dbReference type="InterPro" id="IPR053168">
    <property type="entry name" value="Glutamic_endopeptidase"/>
</dbReference>
<dbReference type="PROSITE" id="PS52045">
    <property type="entry name" value="NEPROSIN_PEP_CD"/>
    <property type="match status" value="1"/>
</dbReference>
<dbReference type="RefSeq" id="XP_056053310.1">
    <property type="nucleotide sequence ID" value="XM_056201570.1"/>
</dbReference>
<evidence type="ECO:0000256" key="1">
    <source>
        <dbReference type="SAM" id="MobiDB-lite"/>
    </source>
</evidence>
<dbReference type="PANTHER" id="PTHR31589">
    <property type="entry name" value="PROTEIN, PUTATIVE (DUF239)-RELATED-RELATED"/>
    <property type="match status" value="1"/>
</dbReference>
<organism evidence="4 5">
    <name type="scientific">Akanthomyces muscarius</name>
    <name type="common">Entomopathogenic fungus</name>
    <name type="synonym">Lecanicillium muscarium</name>
    <dbReference type="NCBI Taxonomy" id="2231603"/>
    <lineage>
        <taxon>Eukaryota</taxon>
        <taxon>Fungi</taxon>
        <taxon>Dikarya</taxon>
        <taxon>Ascomycota</taxon>
        <taxon>Pezizomycotina</taxon>
        <taxon>Sordariomycetes</taxon>
        <taxon>Hypocreomycetidae</taxon>
        <taxon>Hypocreales</taxon>
        <taxon>Cordycipitaceae</taxon>
        <taxon>Akanthomyces</taxon>
    </lineage>
</organism>
<keyword evidence="2" id="KW-0732">Signal</keyword>
<evidence type="ECO:0000313" key="4">
    <source>
        <dbReference type="EMBL" id="KAJ4151596.1"/>
    </source>
</evidence>
<dbReference type="InterPro" id="IPR004314">
    <property type="entry name" value="Neprosin"/>
</dbReference>
<dbReference type="AlphaFoldDB" id="A0A9W8ULW2"/>
<keyword evidence="5" id="KW-1185">Reference proteome</keyword>
<dbReference type="Proteomes" id="UP001144673">
    <property type="component" value="Chromosome 4"/>
</dbReference>
<dbReference type="PANTHER" id="PTHR31589:SF110">
    <property type="entry name" value="PROTEIN, PUTATIVE (DUF239)-RELATED"/>
    <property type="match status" value="1"/>
</dbReference>
<evidence type="ECO:0000256" key="2">
    <source>
        <dbReference type="SAM" id="SignalP"/>
    </source>
</evidence>
<feature type="signal peptide" evidence="2">
    <location>
        <begin position="1"/>
        <end position="24"/>
    </location>
</feature>
<proteinExistence type="predicted"/>
<feature type="chain" id="PRO_5040904731" description="Neprosin PEP catalytic domain-containing protein" evidence="2">
    <location>
        <begin position="25"/>
        <end position="368"/>
    </location>
</feature>
<dbReference type="Pfam" id="PF03080">
    <property type="entry name" value="Neprosin"/>
    <property type="match status" value="1"/>
</dbReference>
<dbReference type="KEGG" id="amus:LMH87_012286"/>
<reference evidence="4" key="1">
    <citation type="journal article" date="2023" name="Access Microbiol">
        <title>De-novo genome assembly for Akanthomyces muscarius, a biocontrol agent of insect agricultural pests.</title>
        <authorList>
            <person name="Erdos Z."/>
            <person name="Studholme D.J."/>
            <person name="Raymond B."/>
            <person name="Sharma M."/>
        </authorList>
    </citation>
    <scope>NUCLEOTIDE SEQUENCE</scope>
    <source>
        <strain evidence="4">Ve6</strain>
    </source>
</reference>
<dbReference type="EMBL" id="JAJHUN010000009">
    <property type="protein sequence ID" value="KAJ4151596.1"/>
    <property type="molecule type" value="Genomic_DNA"/>
</dbReference>
<gene>
    <name evidence="4" type="ORF">LMH87_012286</name>
</gene>
<feature type="region of interest" description="Disordered" evidence="1">
    <location>
        <begin position="81"/>
        <end position="102"/>
    </location>
</feature>
<feature type="domain" description="Neprosin PEP catalytic" evidence="3">
    <location>
        <begin position="99"/>
        <end position="365"/>
    </location>
</feature>